<name>A0A835PAJ8_VANPL</name>
<comment type="caution">
    <text evidence="1">The sequence shown here is derived from an EMBL/GenBank/DDBJ whole genome shotgun (WGS) entry which is preliminary data.</text>
</comment>
<dbReference type="Proteomes" id="UP000636800">
    <property type="component" value="Unassembled WGS sequence"/>
</dbReference>
<dbReference type="EMBL" id="JADCNM010000010">
    <property type="protein sequence ID" value="KAG0464571.1"/>
    <property type="molecule type" value="Genomic_DNA"/>
</dbReference>
<sequence length="65" mass="7725">MEECLELQNQEADLKGLVSSTVIELGKDDKNDIMVFFLQELRLKREKNDIIRRQHVFDRYQQPCG</sequence>
<keyword evidence="3" id="KW-1185">Reference proteome</keyword>
<dbReference type="AlphaFoldDB" id="A0A835PAJ8"/>
<reference evidence="3 4" key="1">
    <citation type="journal article" date="2020" name="Nat. Food">
        <title>A phased Vanilla planifolia genome enables genetic improvement of flavour and production.</title>
        <authorList>
            <person name="Hasing T."/>
            <person name="Tang H."/>
            <person name="Brym M."/>
            <person name="Khazi F."/>
            <person name="Huang T."/>
            <person name="Chambers A.H."/>
        </authorList>
    </citation>
    <scope>NUCLEOTIDE SEQUENCE [LARGE SCALE GENOMIC DNA]</scope>
    <source>
        <tissue evidence="1">Leaf</tissue>
    </source>
</reference>
<evidence type="ECO:0000313" key="2">
    <source>
        <dbReference type="EMBL" id="KAG0464571.1"/>
    </source>
</evidence>
<proteinExistence type="predicted"/>
<gene>
    <name evidence="2" type="ORF">HPP92_018735</name>
    <name evidence="1" type="ORF">HPP92_027071</name>
</gene>
<protein>
    <submittedName>
        <fullName evidence="1">Uncharacterized protein</fullName>
    </submittedName>
</protein>
<accession>A0A835PAJ8</accession>
<dbReference type="EMBL" id="JADCNL010000136">
    <property type="protein sequence ID" value="KAG0450096.1"/>
    <property type="molecule type" value="Genomic_DNA"/>
</dbReference>
<evidence type="ECO:0000313" key="1">
    <source>
        <dbReference type="EMBL" id="KAG0450096.1"/>
    </source>
</evidence>
<dbReference type="Proteomes" id="UP000639772">
    <property type="component" value="Chromosome 10"/>
</dbReference>
<evidence type="ECO:0000313" key="4">
    <source>
        <dbReference type="Proteomes" id="UP000639772"/>
    </source>
</evidence>
<organism evidence="1 3">
    <name type="scientific">Vanilla planifolia</name>
    <name type="common">Vanilla</name>
    <dbReference type="NCBI Taxonomy" id="51239"/>
    <lineage>
        <taxon>Eukaryota</taxon>
        <taxon>Viridiplantae</taxon>
        <taxon>Streptophyta</taxon>
        <taxon>Embryophyta</taxon>
        <taxon>Tracheophyta</taxon>
        <taxon>Spermatophyta</taxon>
        <taxon>Magnoliopsida</taxon>
        <taxon>Liliopsida</taxon>
        <taxon>Asparagales</taxon>
        <taxon>Orchidaceae</taxon>
        <taxon>Vanilloideae</taxon>
        <taxon>Vanilleae</taxon>
        <taxon>Vanilla</taxon>
    </lineage>
</organism>
<evidence type="ECO:0000313" key="3">
    <source>
        <dbReference type="Proteomes" id="UP000636800"/>
    </source>
</evidence>